<gene>
    <name evidence="1" type="ORF">ACFSW6_19270</name>
</gene>
<accession>A0ABW5URH3</accession>
<sequence length="53" mass="5770">MHKIERSFVFMPSARLAGHPPAAGIFAAAVAVPHKMNPVYVNVNAVIMKEPQQ</sequence>
<dbReference type="RefSeq" id="WP_157081926.1">
    <property type="nucleotide sequence ID" value="NZ_BCNT01000006.1"/>
</dbReference>
<evidence type="ECO:0000313" key="2">
    <source>
        <dbReference type="Proteomes" id="UP001597463"/>
    </source>
</evidence>
<proteinExistence type="predicted"/>
<protein>
    <submittedName>
        <fullName evidence="1">Uncharacterized protein</fullName>
    </submittedName>
</protein>
<reference evidence="2" key="1">
    <citation type="journal article" date="2019" name="Int. J. Syst. Evol. Microbiol.">
        <title>The Global Catalogue of Microorganisms (GCM) 10K type strain sequencing project: providing services to taxonomists for standard genome sequencing and annotation.</title>
        <authorList>
            <consortium name="The Broad Institute Genomics Platform"/>
            <consortium name="The Broad Institute Genome Sequencing Center for Infectious Disease"/>
            <person name="Wu L."/>
            <person name="Ma J."/>
        </authorList>
    </citation>
    <scope>NUCLEOTIDE SEQUENCE [LARGE SCALE GENOMIC DNA]</scope>
    <source>
        <strain evidence="2">TISTR 1906</strain>
    </source>
</reference>
<organism evidence="1 2">
    <name type="scientific">Comamonas terrae</name>
    <dbReference type="NCBI Taxonomy" id="673548"/>
    <lineage>
        <taxon>Bacteria</taxon>
        <taxon>Pseudomonadati</taxon>
        <taxon>Pseudomonadota</taxon>
        <taxon>Betaproteobacteria</taxon>
        <taxon>Burkholderiales</taxon>
        <taxon>Comamonadaceae</taxon>
        <taxon>Comamonas</taxon>
    </lineage>
</organism>
<keyword evidence="2" id="KW-1185">Reference proteome</keyword>
<dbReference type="Proteomes" id="UP001597463">
    <property type="component" value="Unassembled WGS sequence"/>
</dbReference>
<evidence type="ECO:0000313" key="1">
    <source>
        <dbReference type="EMBL" id="MFD2756218.1"/>
    </source>
</evidence>
<dbReference type="EMBL" id="JBHUMV010000010">
    <property type="protein sequence ID" value="MFD2756218.1"/>
    <property type="molecule type" value="Genomic_DNA"/>
</dbReference>
<comment type="caution">
    <text evidence="1">The sequence shown here is derived from an EMBL/GenBank/DDBJ whole genome shotgun (WGS) entry which is preliminary data.</text>
</comment>
<name>A0ABW5URH3_9BURK</name>